<dbReference type="EMBL" id="JACGWK010000011">
    <property type="protein sequence ID" value="KAL0326665.1"/>
    <property type="molecule type" value="Genomic_DNA"/>
</dbReference>
<evidence type="ECO:0000256" key="7">
    <source>
        <dbReference type="RuleBase" id="RU366043"/>
    </source>
</evidence>
<proteinExistence type="inferred from homology"/>
<evidence type="ECO:0000256" key="2">
    <source>
        <dbReference type="ARBA" id="ARBA00008361"/>
    </source>
</evidence>
<evidence type="ECO:0000313" key="8">
    <source>
        <dbReference type="EMBL" id="KAL0326665.1"/>
    </source>
</evidence>
<dbReference type="Pfam" id="PF03141">
    <property type="entry name" value="Methyltransf_29"/>
    <property type="match status" value="2"/>
</dbReference>
<dbReference type="GO" id="GO:0008168">
    <property type="term" value="F:methyltransferase activity"/>
    <property type="evidence" value="ECO:0007669"/>
    <property type="project" value="UniProtKB-UniRule"/>
</dbReference>
<accession>A0AAW2M810</accession>
<dbReference type="SUPFAM" id="SSF53335">
    <property type="entry name" value="S-adenosyl-L-methionine-dependent methyltransferases"/>
    <property type="match status" value="1"/>
</dbReference>
<dbReference type="GO" id="GO:0005802">
    <property type="term" value="C:trans-Golgi network"/>
    <property type="evidence" value="ECO:0007669"/>
    <property type="project" value="TreeGrafter"/>
</dbReference>
<dbReference type="GO" id="GO:0005768">
    <property type="term" value="C:endosome"/>
    <property type="evidence" value="ECO:0007669"/>
    <property type="project" value="TreeGrafter"/>
</dbReference>
<name>A0AAW2M810_9LAMI</name>
<evidence type="ECO:0000256" key="4">
    <source>
        <dbReference type="ARBA" id="ARBA00022968"/>
    </source>
</evidence>
<keyword evidence="7" id="KW-0808">Transferase</keyword>
<reference evidence="8" key="1">
    <citation type="submission" date="2020-06" db="EMBL/GenBank/DDBJ databases">
        <authorList>
            <person name="Li T."/>
            <person name="Hu X."/>
            <person name="Zhang T."/>
            <person name="Song X."/>
            <person name="Zhang H."/>
            <person name="Dai N."/>
            <person name="Sheng W."/>
            <person name="Hou X."/>
            <person name="Wei L."/>
        </authorList>
    </citation>
    <scope>NUCLEOTIDE SEQUENCE</scope>
    <source>
        <strain evidence="8">G01</strain>
        <tissue evidence="8">Leaf</tissue>
    </source>
</reference>
<comment type="similarity">
    <text evidence="2 7">Belongs to the methyltransferase superfamily.</text>
</comment>
<keyword evidence="4 7" id="KW-0812">Transmembrane</keyword>
<dbReference type="EC" id="2.1.1.-" evidence="7"/>
<keyword evidence="4 7" id="KW-0735">Signal-anchor</keyword>
<dbReference type="PANTHER" id="PTHR10108:SF1058">
    <property type="entry name" value="METHYLTRANSFERASE PMT18-RELATED"/>
    <property type="match status" value="1"/>
</dbReference>
<evidence type="ECO:0000256" key="3">
    <source>
        <dbReference type="ARBA" id="ARBA00022603"/>
    </source>
</evidence>
<organism evidence="8">
    <name type="scientific">Sesamum angustifolium</name>
    <dbReference type="NCBI Taxonomy" id="2727405"/>
    <lineage>
        <taxon>Eukaryota</taxon>
        <taxon>Viridiplantae</taxon>
        <taxon>Streptophyta</taxon>
        <taxon>Embryophyta</taxon>
        <taxon>Tracheophyta</taxon>
        <taxon>Spermatophyta</taxon>
        <taxon>Magnoliopsida</taxon>
        <taxon>eudicotyledons</taxon>
        <taxon>Gunneridae</taxon>
        <taxon>Pentapetalae</taxon>
        <taxon>asterids</taxon>
        <taxon>lamiids</taxon>
        <taxon>Lamiales</taxon>
        <taxon>Pedaliaceae</taxon>
        <taxon>Sesamum</taxon>
    </lineage>
</organism>
<gene>
    <name evidence="8" type="ORF">Sangu_1744500</name>
</gene>
<reference evidence="8" key="2">
    <citation type="journal article" date="2024" name="Plant">
        <title>Genomic evolution and insights into agronomic trait innovations of Sesamum species.</title>
        <authorList>
            <person name="Miao H."/>
            <person name="Wang L."/>
            <person name="Qu L."/>
            <person name="Liu H."/>
            <person name="Sun Y."/>
            <person name="Le M."/>
            <person name="Wang Q."/>
            <person name="Wei S."/>
            <person name="Zheng Y."/>
            <person name="Lin W."/>
            <person name="Duan Y."/>
            <person name="Cao H."/>
            <person name="Xiong S."/>
            <person name="Wang X."/>
            <person name="Wei L."/>
            <person name="Li C."/>
            <person name="Ma Q."/>
            <person name="Ju M."/>
            <person name="Zhao R."/>
            <person name="Li G."/>
            <person name="Mu C."/>
            <person name="Tian Q."/>
            <person name="Mei H."/>
            <person name="Zhang T."/>
            <person name="Gao T."/>
            <person name="Zhang H."/>
        </authorList>
    </citation>
    <scope>NUCLEOTIDE SEQUENCE</scope>
    <source>
        <strain evidence="8">G01</strain>
    </source>
</reference>
<dbReference type="InterPro" id="IPR029063">
    <property type="entry name" value="SAM-dependent_MTases_sf"/>
</dbReference>
<dbReference type="GO" id="GO:0032259">
    <property type="term" value="P:methylation"/>
    <property type="evidence" value="ECO:0007669"/>
    <property type="project" value="UniProtKB-KW"/>
</dbReference>
<keyword evidence="3 7" id="KW-0489">Methyltransferase</keyword>
<evidence type="ECO:0000256" key="1">
    <source>
        <dbReference type="ARBA" id="ARBA00004606"/>
    </source>
</evidence>
<evidence type="ECO:0000256" key="6">
    <source>
        <dbReference type="ARBA" id="ARBA00037847"/>
    </source>
</evidence>
<sequence>MSLILYISFQFFADGLYLIEVDRVLRPGAYWILSGPPIRWQKYWKGWDRSKEDLKQEQDSIEDVAKRLCWRKVIEKGDLAIWQKPINHVECLKNKEMYAQPEMCKSDSADAAWRICSSHDKIPGLGYERGSANTQPDTLGGDIRKGFSSACTMIGCEAFSTTLETYDLIHGSPVFQLYQDRCDITYILLEMDRILRPEGTVIFRDMVEVLVKIKSITDGMRWTSKIIDHESGPFNPEKILLASKTYWTA</sequence>
<keyword evidence="5 7" id="KW-0325">Glycoprotein</keyword>
<dbReference type="PANTHER" id="PTHR10108">
    <property type="entry name" value="SAM-DEPENDENT METHYLTRANSFERASE"/>
    <property type="match status" value="1"/>
</dbReference>
<dbReference type="InterPro" id="IPR004159">
    <property type="entry name" value="Put_SAM_MeTrfase"/>
</dbReference>
<comment type="subcellular location">
    <subcellularLocation>
        <location evidence="6">Endomembrane system</location>
        <topology evidence="6">Single-pass membrane protein</topology>
    </subcellularLocation>
    <subcellularLocation>
        <location evidence="1 7">Membrane</location>
        <topology evidence="1 7">Single-pass type II membrane protein</topology>
    </subcellularLocation>
</comment>
<evidence type="ECO:0000256" key="5">
    <source>
        <dbReference type="ARBA" id="ARBA00023180"/>
    </source>
</evidence>
<dbReference type="AlphaFoldDB" id="A0AAW2M810"/>
<protein>
    <recommendedName>
        <fullName evidence="7">Methyltransferase</fullName>
        <ecNumber evidence="7">2.1.1.-</ecNumber>
    </recommendedName>
</protein>
<comment type="caution">
    <text evidence="8">The sequence shown here is derived from an EMBL/GenBank/DDBJ whole genome shotgun (WGS) entry which is preliminary data.</text>
</comment>
<dbReference type="GO" id="GO:0016020">
    <property type="term" value="C:membrane"/>
    <property type="evidence" value="ECO:0007669"/>
    <property type="project" value="UniProtKB-SubCell"/>
</dbReference>